<evidence type="ECO:0000256" key="7">
    <source>
        <dbReference type="ARBA" id="ARBA00022741"/>
    </source>
</evidence>
<evidence type="ECO:0000256" key="9">
    <source>
        <dbReference type="ARBA" id="ARBA00022960"/>
    </source>
</evidence>
<dbReference type="InterPro" id="IPR005758">
    <property type="entry name" value="UDP-N-AcMur_Ala_ligase_MurC"/>
</dbReference>
<dbReference type="InterPro" id="IPR036565">
    <property type="entry name" value="Mur-like_cat_sf"/>
</dbReference>
<comment type="pathway">
    <text evidence="2 14">Cell wall biogenesis; peptidoglycan biosynthesis.</text>
</comment>
<protein>
    <recommendedName>
        <fullName evidence="3 14">UDP-N-acetylmuramate--L-alanine ligase</fullName>
        <ecNumber evidence="3 14">6.3.2.8</ecNumber>
    </recommendedName>
    <alternativeName>
        <fullName evidence="14">UDP-N-acetylmuramoyl-L-alanine synthetase</fullName>
    </alternativeName>
</protein>
<dbReference type="Pfam" id="PF08245">
    <property type="entry name" value="Mur_ligase_M"/>
    <property type="match status" value="1"/>
</dbReference>
<dbReference type="GO" id="GO:0005737">
    <property type="term" value="C:cytoplasm"/>
    <property type="evidence" value="ECO:0007669"/>
    <property type="project" value="UniProtKB-SubCell"/>
</dbReference>
<evidence type="ECO:0000259" key="16">
    <source>
        <dbReference type="Pfam" id="PF02875"/>
    </source>
</evidence>
<dbReference type="InterPro" id="IPR050061">
    <property type="entry name" value="MurCDEF_pg_biosynth"/>
</dbReference>
<feature type="domain" description="Mur ligase central" evidence="17">
    <location>
        <begin position="121"/>
        <end position="299"/>
    </location>
</feature>
<comment type="function">
    <text evidence="14">Cell wall formation.</text>
</comment>
<dbReference type="InterPro" id="IPR013221">
    <property type="entry name" value="Mur_ligase_cen"/>
</dbReference>
<comment type="caution">
    <text evidence="18">The sequence shown here is derived from an EMBL/GenBank/DDBJ whole genome shotgun (WGS) entry which is preliminary data.</text>
</comment>
<dbReference type="Pfam" id="PF02875">
    <property type="entry name" value="Mur_ligase_C"/>
    <property type="match status" value="1"/>
</dbReference>
<comment type="similarity">
    <text evidence="14">Belongs to the MurCDEF family.</text>
</comment>
<comment type="subcellular location">
    <subcellularLocation>
        <location evidence="1 14">Cytoplasm</location>
    </subcellularLocation>
</comment>
<dbReference type="SUPFAM" id="SSF53623">
    <property type="entry name" value="MurD-like peptide ligases, catalytic domain"/>
    <property type="match status" value="1"/>
</dbReference>
<evidence type="ECO:0000256" key="1">
    <source>
        <dbReference type="ARBA" id="ARBA00004496"/>
    </source>
</evidence>
<dbReference type="InterPro" id="IPR004101">
    <property type="entry name" value="Mur_ligase_C"/>
</dbReference>
<dbReference type="EC" id="6.3.2.8" evidence="3 14"/>
<dbReference type="GO" id="GO:0009252">
    <property type="term" value="P:peptidoglycan biosynthetic process"/>
    <property type="evidence" value="ECO:0007669"/>
    <property type="project" value="UniProtKB-UniRule"/>
</dbReference>
<keyword evidence="11 14" id="KW-0131">Cell cycle</keyword>
<comment type="catalytic activity">
    <reaction evidence="13 14">
        <text>UDP-N-acetyl-alpha-D-muramate + L-alanine + ATP = UDP-N-acetyl-alpha-D-muramoyl-L-alanine + ADP + phosphate + H(+)</text>
        <dbReference type="Rhea" id="RHEA:23372"/>
        <dbReference type="ChEBI" id="CHEBI:15378"/>
        <dbReference type="ChEBI" id="CHEBI:30616"/>
        <dbReference type="ChEBI" id="CHEBI:43474"/>
        <dbReference type="ChEBI" id="CHEBI:57972"/>
        <dbReference type="ChEBI" id="CHEBI:70757"/>
        <dbReference type="ChEBI" id="CHEBI:83898"/>
        <dbReference type="ChEBI" id="CHEBI:456216"/>
        <dbReference type="EC" id="6.3.2.8"/>
    </reaction>
</comment>
<evidence type="ECO:0000256" key="3">
    <source>
        <dbReference type="ARBA" id="ARBA00012211"/>
    </source>
</evidence>
<evidence type="ECO:0000256" key="5">
    <source>
        <dbReference type="ARBA" id="ARBA00022598"/>
    </source>
</evidence>
<evidence type="ECO:0000256" key="4">
    <source>
        <dbReference type="ARBA" id="ARBA00022490"/>
    </source>
</evidence>
<name>A0A7V2B1W5_RHOMR</name>
<dbReference type="NCBIfam" id="TIGR01082">
    <property type="entry name" value="murC"/>
    <property type="match status" value="1"/>
</dbReference>
<dbReference type="Gene3D" id="3.40.50.720">
    <property type="entry name" value="NAD(P)-binding Rossmann-like Domain"/>
    <property type="match status" value="1"/>
</dbReference>
<keyword evidence="6 14" id="KW-0132">Cell division</keyword>
<evidence type="ECO:0000256" key="11">
    <source>
        <dbReference type="ARBA" id="ARBA00023306"/>
    </source>
</evidence>
<dbReference type="AlphaFoldDB" id="A0A7V2B1W5"/>
<dbReference type="GO" id="GO:0051301">
    <property type="term" value="P:cell division"/>
    <property type="evidence" value="ECO:0007669"/>
    <property type="project" value="UniProtKB-KW"/>
</dbReference>
<evidence type="ECO:0000256" key="2">
    <source>
        <dbReference type="ARBA" id="ARBA00004752"/>
    </source>
</evidence>
<accession>A0A7V2B1W5</accession>
<dbReference type="UniPathway" id="UPA00219"/>
<reference evidence="18" key="1">
    <citation type="journal article" date="2020" name="mSystems">
        <title>Genome- and Community-Level Interaction Insights into Carbon Utilization and Element Cycling Functions of Hydrothermarchaeota in Hydrothermal Sediment.</title>
        <authorList>
            <person name="Zhou Z."/>
            <person name="Liu Y."/>
            <person name="Xu W."/>
            <person name="Pan J."/>
            <person name="Luo Z.H."/>
            <person name="Li M."/>
        </authorList>
    </citation>
    <scope>NUCLEOTIDE SEQUENCE [LARGE SCALE GENOMIC DNA]</scope>
    <source>
        <strain evidence="18">SpSt-143</strain>
    </source>
</reference>
<dbReference type="GO" id="GO:0071555">
    <property type="term" value="P:cell wall organization"/>
    <property type="evidence" value="ECO:0007669"/>
    <property type="project" value="UniProtKB-KW"/>
</dbReference>
<dbReference type="Pfam" id="PF01225">
    <property type="entry name" value="Mur_ligase"/>
    <property type="match status" value="1"/>
</dbReference>
<dbReference type="PANTHER" id="PTHR43445">
    <property type="entry name" value="UDP-N-ACETYLMURAMATE--L-ALANINE LIGASE-RELATED"/>
    <property type="match status" value="1"/>
</dbReference>
<evidence type="ECO:0000256" key="12">
    <source>
        <dbReference type="ARBA" id="ARBA00023316"/>
    </source>
</evidence>
<dbReference type="Gene3D" id="3.90.190.20">
    <property type="entry name" value="Mur ligase, C-terminal domain"/>
    <property type="match status" value="1"/>
</dbReference>
<dbReference type="SUPFAM" id="SSF51984">
    <property type="entry name" value="MurCD N-terminal domain"/>
    <property type="match status" value="1"/>
</dbReference>
<organism evidence="18">
    <name type="scientific">Rhodothermus marinus</name>
    <name type="common">Rhodothermus obamensis</name>
    <dbReference type="NCBI Taxonomy" id="29549"/>
    <lineage>
        <taxon>Bacteria</taxon>
        <taxon>Pseudomonadati</taxon>
        <taxon>Rhodothermota</taxon>
        <taxon>Rhodothermia</taxon>
        <taxon>Rhodothermales</taxon>
        <taxon>Rhodothermaceae</taxon>
        <taxon>Rhodothermus</taxon>
    </lineage>
</organism>
<dbReference type="SUPFAM" id="SSF53244">
    <property type="entry name" value="MurD-like peptide ligases, peptide-binding domain"/>
    <property type="match status" value="1"/>
</dbReference>
<keyword evidence="5 14" id="KW-0436">Ligase</keyword>
<feature type="domain" description="Mur ligase N-terminal catalytic" evidence="15">
    <location>
        <begin position="17"/>
        <end position="115"/>
    </location>
</feature>
<evidence type="ECO:0000256" key="8">
    <source>
        <dbReference type="ARBA" id="ARBA00022840"/>
    </source>
</evidence>
<evidence type="ECO:0000256" key="6">
    <source>
        <dbReference type="ARBA" id="ARBA00022618"/>
    </source>
</evidence>
<dbReference type="GO" id="GO:0008763">
    <property type="term" value="F:UDP-N-acetylmuramate-L-alanine ligase activity"/>
    <property type="evidence" value="ECO:0007669"/>
    <property type="project" value="UniProtKB-UniRule"/>
</dbReference>
<gene>
    <name evidence="14" type="primary">murC</name>
    <name evidence="18" type="ORF">ENO59_09750</name>
</gene>
<dbReference type="HAMAP" id="MF_00046">
    <property type="entry name" value="MurC"/>
    <property type="match status" value="1"/>
</dbReference>
<sequence>MTEPKWRRPPLFGRVRHVHMVGIGGIGMSSIAEILLLRGFRVTGSDLKRSEITDRLEQLGATVYEGHRPEHIEGADVVVYSSAVRPQDNPETLEALRRRIPLIPRAEMLGELMRMKLGIGVAGTHGKTTTTSMVGLVVAEGGFDPTIIVGGKVTAFDSNAVAGEGDLIVIEADEYDRTFLRLTPTWAVVTSIEAEHLDIYRDLDDLLEAFRQFASSVPFFGAAILCLDDPNVQALMGKLDRRIRTYGLARQAEVRAENVRFEGFGSSFEVMVEGVSLGEMHLQVPGLHNVRNALAAVTVGLELDIPFARIRAGLERFTGVRRRFERLGEVQGILVIDDYAHHPTEIRVTLEAATTAMPDRRLVAVFQPHLYSRTRDFQEAFARAFVDADVLVVTEIYGAREAPIPGVSGALIADLARRFGHRDVHYVPELTQLPRYLQEHVLRPGDAVLFLGAGDIWRAARALLETLPHWAWPKSQSISPSHAAS</sequence>
<dbReference type="InterPro" id="IPR036615">
    <property type="entry name" value="Mur_ligase_C_dom_sf"/>
</dbReference>
<evidence type="ECO:0000313" key="18">
    <source>
        <dbReference type="EMBL" id="HER96782.1"/>
    </source>
</evidence>
<dbReference type="GO" id="GO:0008360">
    <property type="term" value="P:regulation of cell shape"/>
    <property type="evidence" value="ECO:0007669"/>
    <property type="project" value="UniProtKB-KW"/>
</dbReference>
<dbReference type="EMBL" id="DSGB01000006">
    <property type="protein sequence ID" value="HER96782.1"/>
    <property type="molecule type" value="Genomic_DNA"/>
</dbReference>
<keyword evidence="9 14" id="KW-0133">Cell shape</keyword>
<keyword evidence="10 14" id="KW-0573">Peptidoglycan synthesis</keyword>
<dbReference type="PANTHER" id="PTHR43445:SF3">
    <property type="entry name" value="UDP-N-ACETYLMURAMATE--L-ALANINE LIGASE"/>
    <property type="match status" value="1"/>
</dbReference>
<evidence type="ECO:0000259" key="15">
    <source>
        <dbReference type="Pfam" id="PF01225"/>
    </source>
</evidence>
<dbReference type="InterPro" id="IPR000713">
    <property type="entry name" value="Mur_ligase_N"/>
</dbReference>
<keyword evidence="8 14" id="KW-0067">ATP-binding</keyword>
<feature type="binding site" evidence="14">
    <location>
        <begin position="123"/>
        <end position="129"/>
    </location>
    <ligand>
        <name>ATP</name>
        <dbReference type="ChEBI" id="CHEBI:30616"/>
    </ligand>
</feature>
<dbReference type="Gene3D" id="3.40.1190.10">
    <property type="entry name" value="Mur-like, catalytic domain"/>
    <property type="match status" value="1"/>
</dbReference>
<feature type="domain" description="Mur ligase C-terminal" evidence="16">
    <location>
        <begin position="322"/>
        <end position="454"/>
    </location>
</feature>
<dbReference type="GO" id="GO:0005524">
    <property type="term" value="F:ATP binding"/>
    <property type="evidence" value="ECO:0007669"/>
    <property type="project" value="UniProtKB-UniRule"/>
</dbReference>
<proteinExistence type="inferred from homology"/>
<keyword evidence="7 14" id="KW-0547">Nucleotide-binding</keyword>
<evidence type="ECO:0000259" key="17">
    <source>
        <dbReference type="Pfam" id="PF08245"/>
    </source>
</evidence>
<evidence type="ECO:0000256" key="10">
    <source>
        <dbReference type="ARBA" id="ARBA00022984"/>
    </source>
</evidence>
<keyword evidence="4 14" id="KW-0963">Cytoplasm</keyword>
<evidence type="ECO:0000256" key="14">
    <source>
        <dbReference type="HAMAP-Rule" id="MF_00046"/>
    </source>
</evidence>
<keyword evidence="12 14" id="KW-0961">Cell wall biogenesis/degradation</keyword>
<evidence type="ECO:0000256" key="13">
    <source>
        <dbReference type="ARBA" id="ARBA00047833"/>
    </source>
</evidence>